<reference evidence="5 6" key="1">
    <citation type="submission" date="2023-03" db="EMBL/GenBank/DDBJ databases">
        <title>Draft genome sequence of Thalassotalea insulae KCTC 62186T.</title>
        <authorList>
            <person name="Sawabe T."/>
        </authorList>
    </citation>
    <scope>NUCLEOTIDE SEQUENCE [LARGE SCALE GENOMIC DNA]</scope>
    <source>
        <strain evidence="5 6">KCTC 62186</strain>
    </source>
</reference>
<organism evidence="5 6">
    <name type="scientific">Thalassotalea insulae</name>
    <dbReference type="NCBI Taxonomy" id="2056778"/>
    <lineage>
        <taxon>Bacteria</taxon>
        <taxon>Pseudomonadati</taxon>
        <taxon>Pseudomonadota</taxon>
        <taxon>Gammaproteobacteria</taxon>
        <taxon>Alteromonadales</taxon>
        <taxon>Colwelliaceae</taxon>
        <taxon>Thalassotalea</taxon>
    </lineage>
</organism>
<keyword evidence="6" id="KW-1185">Reference proteome</keyword>
<dbReference type="EMBL" id="BSST01000001">
    <property type="protein sequence ID" value="GLX77563.1"/>
    <property type="molecule type" value="Genomic_DNA"/>
</dbReference>
<dbReference type="Pfam" id="PF01812">
    <property type="entry name" value="5-FTHF_cyc-lig"/>
    <property type="match status" value="1"/>
</dbReference>
<dbReference type="Proteomes" id="UP001157186">
    <property type="component" value="Unassembled WGS sequence"/>
</dbReference>
<dbReference type="RefSeq" id="WP_284243428.1">
    <property type="nucleotide sequence ID" value="NZ_BSST01000001.1"/>
</dbReference>
<keyword evidence="4" id="KW-0460">Magnesium</keyword>
<gene>
    <name evidence="5" type="ORF">tinsulaeT_09030</name>
</gene>
<accession>A0ABQ6GNI1</accession>
<keyword evidence="4" id="KW-0479">Metal-binding</keyword>
<dbReference type="NCBIfam" id="TIGR02727">
    <property type="entry name" value="MTHFS_bact"/>
    <property type="match status" value="1"/>
</dbReference>
<comment type="cofactor">
    <cofactor evidence="4">
        <name>Mg(2+)</name>
        <dbReference type="ChEBI" id="CHEBI:18420"/>
    </cofactor>
</comment>
<name>A0ABQ6GNI1_9GAMM</name>
<dbReference type="PANTHER" id="PTHR23407:SF1">
    <property type="entry name" value="5-FORMYLTETRAHYDROFOLATE CYCLO-LIGASE"/>
    <property type="match status" value="1"/>
</dbReference>
<dbReference type="InterPro" id="IPR024185">
    <property type="entry name" value="FTHF_cligase-like_sf"/>
</dbReference>
<evidence type="ECO:0000256" key="1">
    <source>
        <dbReference type="ARBA" id="ARBA00010638"/>
    </source>
</evidence>
<dbReference type="PIRSF" id="PIRSF006806">
    <property type="entry name" value="FTHF_cligase"/>
    <property type="match status" value="1"/>
</dbReference>
<keyword evidence="2 4" id="KW-0547">Nucleotide-binding</keyword>
<sequence>MKTSNSQQQLRQALRQEVREKRQALSAHFQQVSAQSLIKQLTTLKWLTSAKKVAIYLANDGELDTSPFINWCWQHAIATYIPVLHPFNPGHLLFLHYHAQSHMKENKYGILEPILNVNTVCPADALDIIFTPLVAFDNTGARLGMGGGYYDRTLANLSSDKPIVIGLAHDCQQLNEIPTEAWDMPVPHIVTPTHHYQFDKPQL</sequence>
<comment type="catalytic activity">
    <reaction evidence="4">
        <text>(6S)-5-formyl-5,6,7,8-tetrahydrofolate + ATP = (6R)-5,10-methenyltetrahydrofolate + ADP + phosphate</text>
        <dbReference type="Rhea" id="RHEA:10488"/>
        <dbReference type="ChEBI" id="CHEBI:30616"/>
        <dbReference type="ChEBI" id="CHEBI:43474"/>
        <dbReference type="ChEBI" id="CHEBI:57455"/>
        <dbReference type="ChEBI" id="CHEBI:57457"/>
        <dbReference type="ChEBI" id="CHEBI:456216"/>
        <dbReference type="EC" id="6.3.3.2"/>
    </reaction>
</comment>
<dbReference type="EC" id="6.3.3.2" evidence="4"/>
<keyword evidence="3 4" id="KW-0067">ATP-binding</keyword>
<evidence type="ECO:0000256" key="4">
    <source>
        <dbReference type="RuleBase" id="RU361279"/>
    </source>
</evidence>
<comment type="similarity">
    <text evidence="1 4">Belongs to the 5-formyltetrahydrofolate cyclo-ligase family.</text>
</comment>
<evidence type="ECO:0000256" key="2">
    <source>
        <dbReference type="ARBA" id="ARBA00022741"/>
    </source>
</evidence>
<evidence type="ECO:0000313" key="5">
    <source>
        <dbReference type="EMBL" id="GLX77563.1"/>
    </source>
</evidence>
<dbReference type="InterPro" id="IPR002698">
    <property type="entry name" value="FTHF_cligase"/>
</dbReference>
<comment type="caution">
    <text evidence="5">The sequence shown here is derived from an EMBL/GenBank/DDBJ whole genome shotgun (WGS) entry which is preliminary data.</text>
</comment>
<protein>
    <recommendedName>
        <fullName evidence="4">5-formyltetrahydrofolate cyclo-ligase</fullName>
        <ecNumber evidence="4">6.3.3.2</ecNumber>
    </recommendedName>
</protein>
<proteinExistence type="inferred from homology"/>
<dbReference type="InterPro" id="IPR037171">
    <property type="entry name" value="NagB/RpiA_transferase-like"/>
</dbReference>
<evidence type="ECO:0000313" key="6">
    <source>
        <dbReference type="Proteomes" id="UP001157186"/>
    </source>
</evidence>
<dbReference type="SUPFAM" id="SSF100950">
    <property type="entry name" value="NagB/RpiA/CoA transferase-like"/>
    <property type="match status" value="1"/>
</dbReference>
<evidence type="ECO:0000256" key="3">
    <source>
        <dbReference type="ARBA" id="ARBA00022840"/>
    </source>
</evidence>
<dbReference type="Gene3D" id="3.40.50.10420">
    <property type="entry name" value="NagB/RpiA/CoA transferase-like"/>
    <property type="match status" value="1"/>
</dbReference>
<dbReference type="PANTHER" id="PTHR23407">
    <property type="entry name" value="ATPASE INHIBITOR/5-FORMYLTETRAHYDROFOLATE CYCLO-LIGASE"/>
    <property type="match status" value="1"/>
</dbReference>